<dbReference type="NCBIfam" id="TIGR02532">
    <property type="entry name" value="IV_pilin_GFxxxE"/>
    <property type="match status" value="1"/>
</dbReference>
<protein>
    <recommendedName>
        <fullName evidence="5">Type II secretion system protein GspG C-terminal domain-containing protein</fullName>
    </recommendedName>
</protein>
<dbReference type="InterPro" id="IPR000983">
    <property type="entry name" value="Bac_GSPG_pilin"/>
</dbReference>
<evidence type="ECO:0000256" key="2">
    <source>
        <dbReference type="SAM" id="Phobius"/>
    </source>
</evidence>
<dbReference type="InterPro" id="IPR045584">
    <property type="entry name" value="Pilin-like"/>
</dbReference>
<dbReference type="PRINTS" id="PR00813">
    <property type="entry name" value="BCTERIALGSPG"/>
</dbReference>
<keyword evidence="2" id="KW-1133">Transmembrane helix</keyword>
<dbReference type="InterPro" id="IPR012902">
    <property type="entry name" value="N_methyl_site"/>
</dbReference>
<evidence type="ECO:0000313" key="4">
    <source>
        <dbReference type="Proteomes" id="UP000177480"/>
    </source>
</evidence>
<feature type="transmembrane region" description="Helical" evidence="2">
    <location>
        <begin position="6"/>
        <end position="28"/>
    </location>
</feature>
<dbReference type="Gene3D" id="3.30.700.10">
    <property type="entry name" value="Glycoprotein, Type 4 Pilin"/>
    <property type="match status" value="1"/>
</dbReference>
<proteinExistence type="predicted"/>
<evidence type="ECO:0000313" key="3">
    <source>
        <dbReference type="EMBL" id="OGZ43050.1"/>
    </source>
</evidence>
<organism evidence="3 4">
    <name type="scientific">Candidatus Ryanbacteria bacterium RIFCSPHIGHO2_01_FULL_45_22</name>
    <dbReference type="NCBI Taxonomy" id="1802114"/>
    <lineage>
        <taxon>Bacteria</taxon>
        <taxon>Candidatus Ryaniibacteriota</taxon>
    </lineage>
</organism>
<reference evidence="3 4" key="1">
    <citation type="journal article" date="2016" name="Nat. Commun.">
        <title>Thousands of microbial genomes shed light on interconnected biogeochemical processes in an aquifer system.</title>
        <authorList>
            <person name="Anantharaman K."/>
            <person name="Brown C.T."/>
            <person name="Hug L.A."/>
            <person name="Sharon I."/>
            <person name="Castelle C.J."/>
            <person name="Probst A.J."/>
            <person name="Thomas B.C."/>
            <person name="Singh A."/>
            <person name="Wilkins M.J."/>
            <person name="Karaoz U."/>
            <person name="Brodie E.L."/>
            <person name="Williams K.H."/>
            <person name="Hubbard S.S."/>
            <person name="Banfield J.F."/>
        </authorList>
    </citation>
    <scope>NUCLEOTIDE SEQUENCE [LARGE SCALE GENOMIC DNA]</scope>
</reference>
<dbReference type="EMBL" id="MHNK01000020">
    <property type="protein sequence ID" value="OGZ43050.1"/>
    <property type="molecule type" value="Genomic_DNA"/>
</dbReference>
<keyword evidence="1" id="KW-0488">Methylation</keyword>
<evidence type="ECO:0000256" key="1">
    <source>
        <dbReference type="ARBA" id="ARBA00022481"/>
    </source>
</evidence>
<dbReference type="Pfam" id="PF07963">
    <property type="entry name" value="N_methyl"/>
    <property type="match status" value="1"/>
</dbReference>
<dbReference type="GO" id="GO:0015628">
    <property type="term" value="P:protein secretion by the type II secretion system"/>
    <property type="evidence" value="ECO:0007669"/>
    <property type="project" value="InterPro"/>
</dbReference>
<gene>
    <name evidence="3" type="ORF">A2719_01655</name>
</gene>
<dbReference type="STRING" id="1802114.A2719_01655"/>
<dbReference type="AlphaFoldDB" id="A0A1G2FZN6"/>
<evidence type="ECO:0008006" key="5">
    <source>
        <dbReference type="Google" id="ProtNLM"/>
    </source>
</evidence>
<accession>A0A1G2FZN6</accession>
<dbReference type="GO" id="GO:0015627">
    <property type="term" value="C:type II protein secretion system complex"/>
    <property type="evidence" value="ECO:0007669"/>
    <property type="project" value="InterPro"/>
</dbReference>
<dbReference type="SUPFAM" id="SSF54523">
    <property type="entry name" value="Pili subunits"/>
    <property type="match status" value="1"/>
</dbReference>
<keyword evidence="2" id="KW-0472">Membrane</keyword>
<keyword evidence="2" id="KW-0812">Transmembrane</keyword>
<sequence>MRKGFTIMELMVVIAIIGIFASIVLVPLNNARNKSKNASAKTSMSDIRIFANIFHIDNGYSYDNGTDDVCDAPQITVLRTAAEEQTGNLTDCSSSPSAYAAWVELRSLTPTTYFCVDSEGFAGEITTAPTTEACQ</sequence>
<comment type="caution">
    <text evidence="3">The sequence shown here is derived from an EMBL/GenBank/DDBJ whole genome shotgun (WGS) entry which is preliminary data.</text>
</comment>
<name>A0A1G2FZN6_9BACT</name>
<dbReference type="Proteomes" id="UP000177480">
    <property type="component" value="Unassembled WGS sequence"/>
</dbReference>